<protein>
    <submittedName>
        <fullName evidence="1">Uncharacterized protein</fullName>
    </submittedName>
</protein>
<comment type="caution">
    <text evidence="1">The sequence shown here is derived from an EMBL/GenBank/DDBJ whole genome shotgun (WGS) entry which is preliminary data.</text>
</comment>
<accession>A0AAV3ZBM0</accession>
<reference evidence="1 2" key="1">
    <citation type="journal article" date="2021" name="Elife">
        <title>Chloroplast acquisition without the gene transfer in kleptoplastic sea slugs, Plakobranchus ocellatus.</title>
        <authorList>
            <person name="Maeda T."/>
            <person name="Takahashi S."/>
            <person name="Yoshida T."/>
            <person name="Shimamura S."/>
            <person name="Takaki Y."/>
            <person name="Nagai Y."/>
            <person name="Toyoda A."/>
            <person name="Suzuki Y."/>
            <person name="Arimoto A."/>
            <person name="Ishii H."/>
            <person name="Satoh N."/>
            <person name="Nishiyama T."/>
            <person name="Hasebe M."/>
            <person name="Maruyama T."/>
            <person name="Minagawa J."/>
            <person name="Obokata J."/>
            <person name="Shigenobu S."/>
        </authorList>
    </citation>
    <scope>NUCLEOTIDE SEQUENCE [LARGE SCALE GENOMIC DNA]</scope>
</reference>
<dbReference type="Proteomes" id="UP000735302">
    <property type="component" value="Unassembled WGS sequence"/>
</dbReference>
<evidence type="ECO:0000313" key="2">
    <source>
        <dbReference type="Proteomes" id="UP000735302"/>
    </source>
</evidence>
<organism evidence="1 2">
    <name type="scientific">Plakobranchus ocellatus</name>
    <dbReference type="NCBI Taxonomy" id="259542"/>
    <lineage>
        <taxon>Eukaryota</taxon>
        <taxon>Metazoa</taxon>
        <taxon>Spiralia</taxon>
        <taxon>Lophotrochozoa</taxon>
        <taxon>Mollusca</taxon>
        <taxon>Gastropoda</taxon>
        <taxon>Heterobranchia</taxon>
        <taxon>Euthyneura</taxon>
        <taxon>Panpulmonata</taxon>
        <taxon>Sacoglossa</taxon>
        <taxon>Placobranchoidea</taxon>
        <taxon>Plakobranchidae</taxon>
        <taxon>Plakobranchus</taxon>
    </lineage>
</organism>
<dbReference type="AlphaFoldDB" id="A0AAV3ZBM0"/>
<keyword evidence="2" id="KW-1185">Reference proteome</keyword>
<evidence type="ECO:0000313" key="1">
    <source>
        <dbReference type="EMBL" id="GFN93315.1"/>
    </source>
</evidence>
<sequence length="124" mass="13610">MDQTVSVLLHGSDSMCPTAWIRRFSPSDSSDNCRQAIPEALHTPTSSYPDSHDFTTPQHLALCFSVVRHPTKAGSDQRQSSRLVIDLASSETSDCLNVHQSVAADCCNCLTTLAICIEVLFKER</sequence>
<name>A0AAV3ZBM0_9GAST</name>
<gene>
    <name evidence="1" type="ORF">PoB_001982100</name>
</gene>
<dbReference type="EMBL" id="BLXT01002329">
    <property type="protein sequence ID" value="GFN93315.1"/>
    <property type="molecule type" value="Genomic_DNA"/>
</dbReference>
<proteinExistence type="predicted"/>